<accession>A0A4Z0H0S7</accession>
<dbReference type="STRING" id="192814.GCA_900166575_00334"/>
<evidence type="ECO:0000313" key="3">
    <source>
        <dbReference type="Proteomes" id="UP000297982"/>
    </source>
</evidence>
<dbReference type="EMBL" id="SRJC01000001">
    <property type="protein sequence ID" value="TGB03464.1"/>
    <property type="molecule type" value="Genomic_DNA"/>
</dbReference>
<dbReference type="RefSeq" id="WP_135326195.1">
    <property type="nucleotide sequence ID" value="NZ_SRJC01000001.1"/>
</dbReference>
<feature type="transmembrane region" description="Helical" evidence="1">
    <location>
        <begin position="12"/>
        <end position="34"/>
    </location>
</feature>
<dbReference type="AlphaFoldDB" id="A0A4Z0H0S7"/>
<proteinExistence type="predicted"/>
<organism evidence="2 3">
    <name type="scientific">Halobacillus salinus</name>
    <dbReference type="NCBI Taxonomy" id="192814"/>
    <lineage>
        <taxon>Bacteria</taxon>
        <taxon>Bacillati</taxon>
        <taxon>Bacillota</taxon>
        <taxon>Bacilli</taxon>
        <taxon>Bacillales</taxon>
        <taxon>Bacillaceae</taxon>
        <taxon>Halobacillus</taxon>
    </lineage>
</organism>
<dbReference type="Proteomes" id="UP000297982">
    <property type="component" value="Unassembled WGS sequence"/>
</dbReference>
<keyword evidence="3" id="KW-1185">Reference proteome</keyword>
<evidence type="ECO:0000256" key="1">
    <source>
        <dbReference type="SAM" id="Phobius"/>
    </source>
</evidence>
<feature type="transmembrane region" description="Helical" evidence="1">
    <location>
        <begin position="83"/>
        <end position="103"/>
    </location>
</feature>
<keyword evidence="1" id="KW-0812">Transmembrane</keyword>
<sequence length="112" mass="13253">MYLIIESTRYVIVFFFLTQVASSLLNALMGFTIIDYFKWGIYEEPENIFDKTQNFIMKVFHGFALYTYDQAEENFNNWFAKKLFHIVGLVVISAVSLIVYYGVYGTLKFIFY</sequence>
<keyword evidence="1" id="KW-1133">Transmembrane helix</keyword>
<protein>
    <submittedName>
        <fullName evidence="2">Uncharacterized protein</fullName>
    </submittedName>
</protein>
<evidence type="ECO:0000313" key="2">
    <source>
        <dbReference type="EMBL" id="TGB03464.1"/>
    </source>
</evidence>
<comment type="caution">
    <text evidence="2">The sequence shown here is derived from an EMBL/GenBank/DDBJ whole genome shotgun (WGS) entry which is preliminary data.</text>
</comment>
<reference evidence="2 3" key="1">
    <citation type="journal article" date="2003" name="Int. J. Syst. Evol. Microbiol.">
        <title>Halobacillus salinus sp. nov., isolated from a salt lake on the coast of the East Sea in Korea.</title>
        <authorList>
            <person name="Yoon J.H."/>
            <person name="Kang K.H."/>
            <person name="Park Y.H."/>
        </authorList>
    </citation>
    <scope>NUCLEOTIDE SEQUENCE [LARGE SCALE GENOMIC DNA]</scope>
    <source>
        <strain evidence="2 3">HSL-3</strain>
    </source>
</reference>
<name>A0A4Z0H0S7_9BACI</name>
<keyword evidence="1" id="KW-0472">Membrane</keyword>
<gene>
    <name evidence="2" type="ORF">E4663_00205</name>
</gene>